<protein>
    <submittedName>
        <fullName evidence="1">Kelch-like 38</fullName>
    </submittedName>
</protein>
<name>A0A1A7W739_9TELE</name>
<reference evidence="1" key="1">
    <citation type="submission" date="2016-05" db="EMBL/GenBank/DDBJ databases">
        <authorList>
            <person name="Lavstsen T."/>
            <person name="Jespersen J.S."/>
        </authorList>
    </citation>
    <scope>NUCLEOTIDE SEQUENCE</scope>
    <source>
        <tissue evidence="1">Brain</tissue>
    </source>
</reference>
<reference evidence="1" key="2">
    <citation type="submission" date="2016-06" db="EMBL/GenBank/DDBJ databases">
        <title>The genome of a short-lived fish provides insights into sex chromosome evolution and the genetic control of aging.</title>
        <authorList>
            <person name="Reichwald K."/>
            <person name="Felder M."/>
            <person name="Petzold A."/>
            <person name="Koch P."/>
            <person name="Groth M."/>
            <person name="Platzer M."/>
        </authorList>
    </citation>
    <scope>NUCLEOTIDE SEQUENCE</scope>
    <source>
        <tissue evidence="1">Brain</tissue>
    </source>
</reference>
<feature type="non-terminal residue" evidence="1">
    <location>
        <position position="57"/>
    </location>
</feature>
<accession>A0A1A7W739</accession>
<dbReference type="EMBL" id="HADW01000110">
    <property type="protein sequence ID" value="SBP01510.1"/>
    <property type="molecule type" value="Transcribed_RNA"/>
</dbReference>
<proteinExistence type="predicted"/>
<dbReference type="AlphaFoldDB" id="A0A1A7W739"/>
<organism evidence="1">
    <name type="scientific">Iconisemion striatum</name>
    <dbReference type="NCBI Taxonomy" id="60296"/>
    <lineage>
        <taxon>Eukaryota</taxon>
        <taxon>Metazoa</taxon>
        <taxon>Chordata</taxon>
        <taxon>Craniata</taxon>
        <taxon>Vertebrata</taxon>
        <taxon>Euteleostomi</taxon>
        <taxon>Actinopterygii</taxon>
        <taxon>Neopterygii</taxon>
        <taxon>Teleostei</taxon>
        <taxon>Neoteleostei</taxon>
        <taxon>Acanthomorphata</taxon>
        <taxon>Ovalentaria</taxon>
        <taxon>Atherinomorphae</taxon>
        <taxon>Cyprinodontiformes</taxon>
        <taxon>Nothobranchiidae</taxon>
        <taxon>Iconisemion</taxon>
    </lineage>
</organism>
<gene>
    <name evidence="1" type="primary">KLHL38</name>
</gene>
<sequence length="57" mass="6533">HRGTHPERPRRHRGLGLLRVLQPKNGRVDFKRFSAVQTVRPRLSAARLCLQPAQPTV</sequence>
<feature type="non-terminal residue" evidence="1">
    <location>
        <position position="1"/>
    </location>
</feature>
<evidence type="ECO:0000313" key="1">
    <source>
        <dbReference type="EMBL" id="SBP01510.1"/>
    </source>
</evidence>